<reference evidence="2" key="1">
    <citation type="submission" date="2017-03" db="EMBL/GenBank/DDBJ databases">
        <title>Genomes of endolithic fungi from Antarctica.</title>
        <authorList>
            <person name="Coleine C."/>
            <person name="Masonjones S."/>
            <person name="Stajich J.E."/>
        </authorList>
    </citation>
    <scope>NUCLEOTIDE SEQUENCE [LARGE SCALE GENOMIC DNA]</scope>
    <source>
        <strain evidence="2">CCFEE 5527</strain>
    </source>
</reference>
<protein>
    <submittedName>
        <fullName evidence="1">Uncharacterized protein</fullName>
    </submittedName>
</protein>
<evidence type="ECO:0000313" key="2">
    <source>
        <dbReference type="Proteomes" id="UP000192596"/>
    </source>
</evidence>
<gene>
    <name evidence="1" type="ORF">B0A48_08880</name>
</gene>
<dbReference type="AlphaFoldDB" id="A0A1V8T4W5"/>
<organism evidence="1 2">
    <name type="scientific">Cryoendolithus antarcticus</name>
    <dbReference type="NCBI Taxonomy" id="1507870"/>
    <lineage>
        <taxon>Eukaryota</taxon>
        <taxon>Fungi</taxon>
        <taxon>Dikarya</taxon>
        <taxon>Ascomycota</taxon>
        <taxon>Pezizomycotina</taxon>
        <taxon>Dothideomycetes</taxon>
        <taxon>Dothideomycetidae</taxon>
        <taxon>Cladosporiales</taxon>
        <taxon>Cladosporiaceae</taxon>
        <taxon>Cryoendolithus</taxon>
    </lineage>
</organism>
<comment type="caution">
    <text evidence="1">The sequence shown here is derived from an EMBL/GenBank/DDBJ whole genome shotgun (WGS) entry which is preliminary data.</text>
</comment>
<proteinExistence type="predicted"/>
<dbReference type="Proteomes" id="UP000192596">
    <property type="component" value="Unassembled WGS sequence"/>
</dbReference>
<dbReference type="InParanoid" id="A0A1V8T4W5"/>
<accession>A0A1V8T4W5</accession>
<keyword evidence="2" id="KW-1185">Reference proteome</keyword>
<dbReference type="EMBL" id="NAJO01000017">
    <property type="protein sequence ID" value="OQO06291.1"/>
    <property type="molecule type" value="Genomic_DNA"/>
</dbReference>
<name>A0A1V8T4W5_9PEZI</name>
<sequence>MNPPDDNRAIEVGSLDASGQATVNVGDTYHQPGHSTYVERDSYGNVTNLYQYNNHYYQNAVPTSEYPHPPSAYRPQVASGFAVSPMYALHYPPPFGPSYSRHLLPPQMSGIYSSTWSEGRSSAMLPTRYGSSPVPPLRTTQTDPDATRIRNALMAEGVCMAMKFISALTQTDPEAVRAIAERLHDGLPIREALRYPNWTSRPSAPDMETFIYTVDIEMQRYRDVRDQHQRAGTFLRHGQTGSAIPLVNPTLTVAESALAFNGTQGKSTAPSPKPEYVQTSRALSGPSFAAVLSKLAEFGHEVDSHEGIPTFHCLDLTTQKDTSCKDPAQFRRSWLPDLLRSGFAPMDAKAICDKLRVSGKVKVMVKVGEESVK</sequence>
<evidence type="ECO:0000313" key="1">
    <source>
        <dbReference type="EMBL" id="OQO06291.1"/>
    </source>
</evidence>